<evidence type="ECO:0000313" key="1">
    <source>
        <dbReference type="EMBL" id="SLM52007.1"/>
    </source>
</evidence>
<dbReference type="Proteomes" id="UP000195985">
    <property type="component" value="Unassembled WGS sequence"/>
</dbReference>
<dbReference type="EMBL" id="FWEY01000004">
    <property type="protein sequence ID" value="SLM52007.1"/>
    <property type="molecule type" value="Genomic_DNA"/>
</dbReference>
<accession>A0A1W1IG61</accession>
<dbReference type="AlphaFoldDB" id="A0A1W1IG61"/>
<reference evidence="2" key="1">
    <citation type="submission" date="2016-04" db="EMBL/GenBank/DDBJ databases">
        <authorList>
            <person name="Strepis N."/>
        </authorList>
    </citation>
    <scope>NUCLEOTIDE SEQUENCE [LARGE SCALE GENOMIC DNA]</scope>
</reference>
<proteinExistence type="predicted"/>
<organism evidence="1 2">
    <name type="scientific">Trichococcus pasteurii</name>
    <dbReference type="NCBI Taxonomy" id="43064"/>
    <lineage>
        <taxon>Bacteria</taxon>
        <taxon>Bacillati</taxon>
        <taxon>Bacillota</taxon>
        <taxon>Bacilli</taxon>
        <taxon>Lactobacillales</taxon>
        <taxon>Carnobacteriaceae</taxon>
        <taxon>Trichococcus</taxon>
    </lineage>
</organism>
<dbReference type="OrthoDB" id="2167452at2"/>
<keyword evidence="2" id="KW-1185">Reference proteome</keyword>
<name>A0A1W1IG61_9LACT</name>
<dbReference type="STRING" id="43064.SAMN04488086_11736"/>
<dbReference type="RefSeq" id="WP_086942812.1">
    <property type="nucleotide sequence ID" value="NZ_FONM01000017.1"/>
</dbReference>
<sequence length="389" mass="44692">MRKQTILLLSLLLLVVLGGFYTQPLLAKEEPLRIGIETVSGDEAVLDGLLYYGTAHSQWETTTLSFDSSGLRHSETQRQDAFFQDYAESAVQVWRDEYKAFMRGKRPFEGNYAETEGNLYYTAADNDGFLIATLDKADKTVAETLLAYPEKKEKTYYNVNSTDFLDGKLIISYSRYDEYSNDRGTDILIYDLDSGMQEEHFAFEIPADFTGYQSVTTSVLTQGDQKAIFVMERLEETDSEATEYVAPVVSLSFKRYDWTTKEWSTLAAEEALVDDLSYAIKDGIFYQLQHTDQEWSIQPLDLMQDQVRDKIILQNTADWEETVDMNWQILVSDNRIILTENYLEPDRASQLAVFELQSGEMLYSGEINATFADTKKIDLLYFDKIIYEP</sequence>
<evidence type="ECO:0000313" key="2">
    <source>
        <dbReference type="Proteomes" id="UP000195985"/>
    </source>
</evidence>
<gene>
    <name evidence="1" type="ORF">TPAS_1687</name>
</gene>
<protein>
    <submittedName>
        <fullName evidence="1">Uncharacterized protein</fullName>
    </submittedName>
</protein>